<feature type="compositionally biased region" description="Polar residues" evidence="1">
    <location>
        <begin position="1"/>
        <end position="18"/>
    </location>
</feature>
<dbReference type="AlphaFoldDB" id="A0A392UYF0"/>
<feature type="region of interest" description="Disordered" evidence="1">
    <location>
        <begin position="1"/>
        <end position="24"/>
    </location>
</feature>
<feature type="non-terminal residue" evidence="2">
    <location>
        <position position="1"/>
    </location>
</feature>
<dbReference type="EMBL" id="LXQA011010002">
    <property type="protein sequence ID" value="MCI81064.1"/>
    <property type="molecule type" value="Genomic_DNA"/>
</dbReference>
<protein>
    <submittedName>
        <fullName evidence="2">Uncharacterized protein</fullName>
    </submittedName>
</protein>
<sequence>SCNAAHIESQPSPAQNPNIGAAGGCEVEPDAASAGCGGGCGAAAAWAPSKSLTAL</sequence>
<accession>A0A392UYF0</accession>
<reference evidence="2 3" key="1">
    <citation type="journal article" date="2018" name="Front. Plant Sci.">
        <title>Red Clover (Trifolium pratense) and Zigzag Clover (T. medium) - A Picture of Genomic Similarities and Differences.</title>
        <authorList>
            <person name="Dluhosova J."/>
            <person name="Istvanek J."/>
            <person name="Nedelnik J."/>
            <person name="Repkova J."/>
        </authorList>
    </citation>
    <scope>NUCLEOTIDE SEQUENCE [LARGE SCALE GENOMIC DNA]</scope>
    <source>
        <strain evidence="3">cv. 10/8</strain>
        <tissue evidence="2">Leaf</tissue>
    </source>
</reference>
<proteinExistence type="predicted"/>
<evidence type="ECO:0000256" key="1">
    <source>
        <dbReference type="SAM" id="MobiDB-lite"/>
    </source>
</evidence>
<organism evidence="2 3">
    <name type="scientific">Trifolium medium</name>
    <dbReference type="NCBI Taxonomy" id="97028"/>
    <lineage>
        <taxon>Eukaryota</taxon>
        <taxon>Viridiplantae</taxon>
        <taxon>Streptophyta</taxon>
        <taxon>Embryophyta</taxon>
        <taxon>Tracheophyta</taxon>
        <taxon>Spermatophyta</taxon>
        <taxon>Magnoliopsida</taxon>
        <taxon>eudicotyledons</taxon>
        <taxon>Gunneridae</taxon>
        <taxon>Pentapetalae</taxon>
        <taxon>rosids</taxon>
        <taxon>fabids</taxon>
        <taxon>Fabales</taxon>
        <taxon>Fabaceae</taxon>
        <taxon>Papilionoideae</taxon>
        <taxon>50 kb inversion clade</taxon>
        <taxon>NPAAA clade</taxon>
        <taxon>Hologalegina</taxon>
        <taxon>IRL clade</taxon>
        <taxon>Trifolieae</taxon>
        <taxon>Trifolium</taxon>
    </lineage>
</organism>
<name>A0A392UYF0_9FABA</name>
<dbReference type="Proteomes" id="UP000265520">
    <property type="component" value="Unassembled WGS sequence"/>
</dbReference>
<comment type="caution">
    <text evidence="2">The sequence shown here is derived from an EMBL/GenBank/DDBJ whole genome shotgun (WGS) entry which is preliminary data.</text>
</comment>
<evidence type="ECO:0000313" key="2">
    <source>
        <dbReference type="EMBL" id="MCI81064.1"/>
    </source>
</evidence>
<evidence type="ECO:0000313" key="3">
    <source>
        <dbReference type="Proteomes" id="UP000265520"/>
    </source>
</evidence>
<keyword evidence="3" id="KW-1185">Reference proteome</keyword>